<keyword evidence="1" id="KW-0732">Signal</keyword>
<dbReference type="Proteomes" id="UP000218418">
    <property type="component" value="Chromosome"/>
</dbReference>
<organism evidence="2 3">
    <name type="scientific">Calothrix parasitica NIES-267</name>
    <dbReference type="NCBI Taxonomy" id="1973488"/>
    <lineage>
        <taxon>Bacteria</taxon>
        <taxon>Bacillati</taxon>
        <taxon>Cyanobacteriota</taxon>
        <taxon>Cyanophyceae</taxon>
        <taxon>Nostocales</taxon>
        <taxon>Calotrichaceae</taxon>
        <taxon>Calothrix</taxon>
    </lineage>
</organism>
<gene>
    <name evidence="2" type="ORF">NIES267_60650</name>
</gene>
<feature type="signal peptide" evidence="1">
    <location>
        <begin position="1"/>
        <end position="27"/>
    </location>
</feature>
<keyword evidence="3" id="KW-1185">Reference proteome</keyword>
<dbReference type="AlphaFoldDB" id="A0A1Z4LZ95"/>
<dbReference type="OrthoDB" id="516128at2"/>
<feature type="chain" id="PRO_5013187575" description="Secreted protein" evidence="1">
    <location>
        <begin position="28"/>
        <end position="87"/>
    </location>
</feature>
<evidence type="ECO:0008006" key="4">
    <source>
        <dbReference type="Google" id="ProtNLM"/>
    </source>
</evidence>
<reference evidence="2 3" key="1">
    <citation type="submission" date="2017-06" db="EMBL/GenBank/DDBJ databases">
        <title>Genome sequencing of cyanobaciteial culture collection at National Institute for Environmental Studies (NIES).</title>
        <authorList>
            <person name="Hirose Y."/>
            <person name="Shimura Y."/>
            <person name="Fujisawa T."/>
            <person name="Nakamura Y."/>
            <person name="Kawachi M."/>
        </authorList>
    </citation>
    <scope>NUCLEOTIDE SEQUENCE [LARGE SCALE GENOMIC DNA]</scope>
    <source>
        <strain evidence="2 3">NIES-267</strain>
    </source>
</reference>
<protein>
    <recommendedName>
        <fullName evidence="4">Secreted protein</fullName>
    </recommendedName>
</protein>
<proteinExistence type="predicted"/>
<evidence type="ECO:0000313" key="3">
    <source>
        <dbReference type="Proteomes" id="UP000218418"/>
    </source>
</evidence>
<evidence type="ECO:0000313" key="2">
    <source>
        <dbReference type="EMBL" id="BAY86555.1"/>
    </source>
</evidence>
<evidence type="ECO:0000256" key="1">
    <source>
        <dbReference type="SAM" id="SignalP"/>
    </source>
</evidence>
<dbReference type="EMBL" id="AP018227">
    <property type="protein sequence ID" value="BAY86555.1"/>
    <property type="molecule type" value="Genomic_DNA"/>
</dbReference>
<name>A0A1Z4LZ95_9CYAN</name>
<sequence length="87" mass="9004">MIIAKLVLFASPILVASMLFLANPAAASPVDSGSATVNSASVQAVHGLATLNQVDNSNPILEHLGCNCAYCIRPESPLQGQLPFSNI</sequence>
<accession>A0A1Z4LZ95</accession>